<comment type="caution">
    <text evidence="1">The sequence shown here is derived from an EMBL/GenBank/DDBJ whole genome shotgun (WGS) entry which is preliminary data.</text>
</comment>
<dbReference type="AlphaFoldDB" id="A0A645F1F5"/>
<reference evidence="1" key="1">
    <citation type="submission" date="2019-08" db="EMBL/GenBank/DDBJ databases">
        <authorList>
            <person name="Kucharzyk K."/>
            <person name="Murdoch R.W."/>
            <person name="Higgins S."/>
            <person name="Loffler F."/>
        </authorList>
    </citation>
    <scope>NUCLEOTIDE SEQUENCE</scope>
</reference>
<accession>A0A645F1F5</accession>
<protein>
    <submittedName>
        <fullName evidence="1">Uncharacterized protein</fullName>
    </submittedName>
</protein>
<name>A0A645F1F5_9ZZZZ</name>
<sequence>MRIAVINFFQRKVGAIDALVRELLQIDDKIFGIKTYHFREYMILVDDDSLHFRHAFYPVGIDIEIFSWVNRVFIFQYRNQVIQHHKSLLNRMLKSSHPHYTS</sequence>
<gene>
    <name evidence="1" type="ORF">SDC9_154861</name>
</gene>
<proteinExistence type="predicted"/>
<evidence type="ECO:0000313" key="1">
    <source>
        <dbReference type="EMBL" id="MPN07590.1"/>
    </source>
</evidence>
<dbReference type="EMBL" id="VSSQ01053570">
    <property type="protein sequence ID" value="MPN07590.1"/>
    <property type="molecule type" value="Genomic_DNA"/>
</dbReference>
<organism evidence="1">
    <name type="scientific">bioreactor metagenome</name>
    <dbReference type="NCBI Taxonomy" id="1076179"/>
    <lineage>
        <taxon>unclassified sequences</taxon>
        <taxon>metagenomes</taxon>
        <taxon>ecological metagenomes</taxon>
    </lineage>
</organism>